<feature type="compositionally biased region" description="Basic and acidic residues" evidence="1">
    <location>
        <begin position="115"/>
        <end position="131"/>
    </location>
</feature>
<evidence type="ECO:0000313" key="4">
    <source>
        <dbReference type="Proteomes" id="UP000007754"/>
    </source>
</evidence>
<dbReference type="InterPro" id="IPR053054">
    <property type="entry name" value="DNA_repair-scaffolding"/>
</dbReference>
<proteinExistence type="predicted"/>
<dbReference type="PANTHER" id="PTHR34347">
    <property type="entry name" value="DNA REPAIR-SCAFFOLDING PROTEIN SPIDR"/>
    <property type="match status" value="1"/>
</dbReference>
<reference evidence="3 4" key="1">
    <citation type="journal article" date="2010" name="Nature">
        <title>The genome of a songbird.</title>
        <authorList>
            <person name="Warren W.C."/>
            <person name="Clayton D.F."/>
            <person name="Ellegren H."/>
            <person name="Arnold A.P."/>
            <person name="Hillier L.W."/>
            <person name="Kunstner A."/>
            <person name="Searle S."/>
            <person name="White S."/>
            <person name="Vilella A.J."/>
            <person name="Fairley S."/>
            <person name="Heger A."/>
            <person name="Kong L."/>
            <person name="Ponting C.P."/>
            <person name="Jarvis E.D."/>
            <person name="Mello C.V."/>
            <person name="Minx P."/>
            <person name="Lovell P."/>
            <person name="Velho T.A."/>
            <person name="Ferris M."/>
            <person name="Balakrishnan C.N."/>
            <person name="Sinha S."/>
            <person name="Blatti C."/>
            <person name="London S.E."/>
            <person name="Li Y."/>
            <person name="Lin Y.C."/>
            <person name="George J."/>
            <person name="Sweedler J."/>
            <person name="Southey B."/>
            <person name="Gunaratne P."/>
            <person name="Watson M."/>
            <person name="Nam K."/>
            <person name="Backstrom N."/>
            <person name="Smeds L."/>
            <person name="Nabholz B."/>
            <person name="Itoh Y."/>
            <person name="Whitney O."/>
            <person name="Pfenning A.R."/>
            <person name="Howard J."/>
            <person name="Volker M."/>
            <person name="Skinner B.M."/>
            <person name="Griffin D.K."/>
            <person name="Ye L."/>
            <person name="McLaren W.M."/>
            <person name="Flicek P."/>
            <person name="Quesada V."/>
            <person name="Velasco G."/>
            <person name="Lopez-Otin C."/>
            <person name="Puente X.S."/>
            <person name="Olender T."/>
            <person name="Lancet D."/>
            <person name="Smit A.F."/>
            <person name="Hubley R."/>
            <person name="Konkel M.K."/>
            <person name="Walker J.A."/>
            <person name="Batzer M.A."/>
            <person name="Gu W."/>
            <person name="Pollock D.D."/>
            <person name="Chen L."/>
            <person name="Cheng Z."/>
            <person name="Eichler E.E."/>
            <person name="Stapley J."/>
            <person name="Slate J."/>
            <person name="Ekblom R."/>
            <person name="Birkhead T."/>
            <person name="Burke T."/>
            <person name="Burt D."/>
            <person name="Scharff C."/>
            <person name="Adam I."/>
            <person name="Richard H."/>
            <person name="Sultan M."/>
            <person name="Soldatov A."/>
            <person name="Lehrach H."/>
            <person name="Edwards S.V."/>
            <person name="Yang S.P."/>
            <person name="Li X."/>
            <person name="Graves T."/>
            <person name="Fulton L."/>
            <person name="Nelson J."/>
            <person name="Chinwalla A."/>
            <person name="Hou S."/>
            <person name="Mardis E.R."/>
            <person name="Wilson R.K."/>
        </authorList>
    </citation>
    <scope>NUCLEOTIDE SEQUENCE [LARGE SCALE GENOMIC DNA]</scope>
</reference>
<dbReference type="AlphaFoldDB" id="H0ZKN8"/>
<dbReference type="STRING" id="59729.ENSTGUP00000011159"/>
<reference evidence="3" key="2">
    <citation type="submission" date="2025-08" db="UniProtKB">
        <authorList>
            <consortium name="Ensembl"/>
        </authorList>
    </citation>
    <scope>IDENTIFICATION</scope>
</reference>
<accession>H0ZKN8</accession>
<dbReference type="GO" id="GO:0070202">
    <property type="term" value="P:regulation of establishment of protein localization to chromosome"/>
    <property type="evidence" value="ECO:0007669"/>
    <property type="project" value="TreeGrafter"/>
</dbReference>
<evidence type="ECO:0000259" key="2">
    <source>
        <dbReference type="Pfam" id="PF14950"/>
    </source>
</evidence>
<dbReference type="Proteomes" id="UP000007754">
    <property type="component" value="Chromosome 2"/>
</dbReference>
<dbReference type="InterPro" id="IPR028026">
    <property type="entry name" value="DUF4502"/>
</dbReference>
<dbReference type="GeneTree" id="ENSGT00940000164631"/>
<dbReference type="InParanoid" id="H0ZKN8"/>
<dbReference type="GO" id="GO:0000228">
    <property type="term" value="C:nuclear chromosome"/>
    <property type="evidence" value="ECO:0007669"/>
    <property type="project" value="TreeGrafter"/>
</dbReference>
<dbReference type="HOGENOM" id="CLU_129614_0_0_1"/>
<keyword evidence="4" id="KW-1185">Reference proteome</keyword>
<feature type="region of interest" description="Disordered" evidence="1">
    <location>
        <begin position="1"/>
        <end position="20"/>
    </location>
</feature>
<protein>
    <recommendedName>
        <fullName evidence="2">DUF4502 domain-containing protein</fullName>
    </recommendedName>
</protein>
<feature type="domain" description="DUF4502" evidence="2">
    <location>
        <begin position="1"/>
        <end position="198"/>
    </location>
</feature>
<evidence type="ECO:0000256" key="1">
    <source>
        <dbReference type="SAM" id="MobiDB-lite"/>
    </source>
</evidence>
<reference evidence="3" key="3">
    <citation type="submission" date="2025-09" db="UniProtKB">
        <authorList>
            <consortium name="Ensembl"/>
        </authorList>
    </citation>
    <scope>IDENTIFICATION</scope>
</reference>
<dbReference type="Ensembl" id="ENSTGUT00000011279.2">
    <property type="protein sequence ID" value="ENSTGUP00000011159.2"/>
    <property type="gene ID" value="ENSTGUG00000010827.2"/>
</dbReference>
<name>H0ZKN8_TAEGU</name>
<feature type="compositionally biased region" description="Basic and acidic residues" evidence="1">
    <location>
        <begin position="151"/>
        <end position="165"/>
    </location>
</feature>
<evidence type="ECO:0000313" key="3">
    <source>
        <dbReference type="Ensembl" id="ENSTGUP00000011159.2"/>
    </source>
</evidence>
<dbReference type="GO" id="GO:0005654">
    <property type="term" value="C:nucleoplasm"/>
    <property type="evidence" value="ECO:0007669"/>
    <property type="project" value="TreeGrafter"/>
</dbReference>
<dbReference type="GO" id="GO:0000724">
    <property type="term" value="P:double-strand break repair via homologous recombination"/>
    <property type="evidence" value="ECO:0007669"/>
    <property type="project" value="TreeGrafter"/>
</dbReference>
<organism evidence="3 4">
    <name type="scientific">Taeniopygia guttata</name>
    <name type="common">Zebra finch</name>
    <name type="synonym">Poephila guttata</name>
    <dbReference type="NCBI Taxonomy" id="59729"/>
    <lineage>
        <taxon>Eukaryota</taxon>
        <taxon>Metazoa</taxon>
        <taxon>Chordata</taxon>
        <taxon>Craniata</taxon>
        <taxon>Vertebrata</taxon>
        <taxon>Euteleostomi</taxon>
        <taxon>Archelosauria</taxon>
        <taxon>Archosauria</taxon>
        <taxon>Dinosauria</taxon>
        <taxon>Saurischia</taxon>
        <taxon>Theropoda</taxon>
        <taxon>Coelurosauria</taxon>
        <taxon>Aves</taxon>
        <taxon>Neognathae</taxon>
        <taxon>Neoaves</taxon>
        <taxon>Telluraves</taxon>
        <taxon>Australaves</taxon>
        <taxon>Passeriformes</taxon>
        <taxon>Passeroidea</taxon>
        <taxon>Estrildidae</taxon>
        <taxon>Estrildinae</taxon>
        <taxon>Taeniopygia</taxon>
    </lineage>
</organism>
<dbReference type="PANTHER" id="PTHR34347:SF1">
    <property type="entry name" value="DNA REPAIR-SCAFFOLDING PROTEIN"/>
    <property type="match status" value="1"/>
</dbReference>
<feature type="region of interest" description="Disordered" evidence="1">
    <location>
        <begin position="104"/>
        <end position="131"/>
    </location>
</feature>
<sequence length="222" mass="24558">RKRLWNAERTPFPDETPLGLKKSNVRTSVSATSISNAWLRCGDGFESTSVLESQRPSNKKSRIKKHLGPLLTSAESASRAVAAESSKEAEDIIWTSSGSDFSDDGNKLIPRLQSKKSDASKTKESPSRHDLLLEDRISEDDLELIDWEKDTDSTDQCDKSEKEDSSVEISDSDSCTNTNSLPVKEESDELCKRVPCKIQSLLATHNQLPGVEVGCIWIPLHA</sequence>
<feature type="region of interest" description="Disordered" evidence="1">
    <location>
        <begin position="151"/>
        <end position="180"/>
    </location>
</feature>
<dbReference type="Pfam" id="PF14950">
    <property type="entry name" value="DUF4502"/>
    <property type="match status" value="1"/>
</dbReference>
<dbReference type="OMA" id="RDNGHCE"/>